<dbReference type="RefSeq" id="WP_166400755.1">
    <property type="nucleotide sequence ID" value="NZ_JAANAS010000072.1"/>
</dbReference>
<sequence length="336" mass="39656">MKNTSLILSFLLPFLVFCQNKNELTALELVEQVAEKTKTQEGNVENFHITAEAKTTIQNEDIDFEVVKHALLDHQELDELNTEIKVLLHQGSQNPYTEEEKYAFLVKGNKFELESYSQNNLVGKNYDQAIARIYTKSLEGELFNRYFLGIRVDKENDFKYGINKRMDKLDLACFLDDYLGYISYLDYGTHIRKPKHLKKTKRYTYQYDEDANLGDGLVKVNFEAVKEKATYNQGFFIIDKTSMSFVEVYLEEQHDEILGCRISSTQIVYEKQNEALYLPQKINFHTCRNCNYYKRKYKIKRVKPEPKKSLKFKIKGHLDRKREMEILIDYKIAERS</sequence>
<dbReference type="Proteomes" id="UP000643701">
    <property type="component" value="Unassembled WGS sequence"/>
</dbReference>
<accession>A0A967ADX4</accession>
<comment type="caution">
    <text evidence="1">The sequence shown here is derived from an EMBL/GenBank/DDBJ whole genome shotgun (WGS) entry which is preliminary data.</text>
</comment>
<keyword evidence="2" id="KW-1185">Reference proteome</keyword>
<reference evidence="1" key="1">
    <citation type="submission" date="2020-03" db="EMBL/GenBank/DDBJ databases">
        <title>Psychroflexus Maritimus sp. nov., isolate from marine sediment.</title>
        <authorList>
            <person name="Zhong Y.-L."/>
        </authorList>
    </citation>
    <scope>NUCLEOTIDE SEQUENCE</scope>
    <source>
        <strain evidence="1">C1</strain>
    </source>
</reference>
<evidence type="ECO:0000313" key="1">
    <source>
        <dbReference type="EMBL" id="NGZ90519.1"/>
    </source>
</evidence>
<dbReference type="EMBL" id="JAANAS010000072">
    <property type="protein sequence ID" value="NGZ90519.1"/>
    <property type="molecule type" value="Genomic_DNA"/>
</dbReference>
<evidence type="ECO:0000313" key="2">
    <source>
        <dbReference type="Proteomes" id="UP000643701"/>
    </source>
</evidence>
<organism evidence="1 2">
    <name type="scientific">Psychroflexus maritimus</name>
    <dbReference type="NCBI Taxonomy" id="2714865"/>
    <lineage>
        <taxon>Bacteria</taxon>
        <taxon>Pseudomonadati</taxon>
        <taxon>Bacteroidota</taxon>
        <taxon>Flavobacteriia</taxon>
        <taxon>Flavobacteriales</taxon>
        <taxon>Flavobacteriaceae</taxon>
        <taxon>Psychroflexus</taxon>
    </lineage>
</organism>
<dbReference type="AlphaFoldDB" id="A0A967ADX4"/>
<proteinExistence type="predicted"/>
<name>A0A967ADX4_9FLAO</name>
<protein>
    <submittedName>
        <fullName evidence="1">Uncharacterized protein</fullName>
    </submittedName>
</protein>
<gene>
    <name evidence="1" type="ORF">G7034_09660</name>
</gene>